<dbReference type="RefSeq" id="WP_250826094.1">
    <property type="nucleotide sequence ID" value="NZ_JAMOIL010000002.1"/>
</dbReference>
<proteinExistence type="predicted"/>
<evidence type="ECO:0008006" key="5">
    <source>
        <dbReference type="Google" id="ProtNLM"/>
    </source>
</evidence>
<dbReference type="AlphaFoldDB" id="A0A9X2D4N3"/>
<dbReference type="Proteomes" id="UP001139485">
    <property type="component" value="Unassembled WGS sequence"/>
</dbReference>
<feature type="compositionally biased region" description="Acidic residues" evidence="1">
    <location>
        <begin position="144"/>
        <end position="159"/>
    </location>
</feature>
<keyword evidence="2" id="KW-0812">Transmembrane</keyword>
<evidence type="ECO:0000313" key="3">
    <source>
        <dbReference type="EMBL" id="MCM0619215.1"/>
    </source>
</evidence>
<feature type="region of interest" description="Disordered" evidence="1">
    <location>
        <begin position="137"/>
        <end position="165"/>
    </location>
</feature>
<gene>
    <name evidence="3" type="ORF">M8330_02755</name>
</gene>
<keyword evidence="2" id="KW-1133">Transmembrane helix</keyword>
<evidence type="ECO:0000256" key="2">
    <source>
        <dbReference type="SAM" id="Phobius"/>
    </source>
</evidence>
<evidence type="ECO:0000256" key="1">
    <source>
        <dbReference type="SAM" id="MobiDB-lite"/>
    </source>
</evidence>
<dbReference type="EMBL" id="JAMOIL010000002">
    <property type="protein sequence ID" value="MCM0619215.1"/>
    <property type="molecule type" value="Genomic_DNA"/>
</dbReference>
<reference evidence="3" key="1">
    <citation type="submission" date="2022-05" db="EMBL/GenBank/DDBJ databases">
        <authorList>
            <person name="Tuo L."/>
        </authorList>
    </citation>
    <scope>NUCLEOTIDE SEQUENCE</scope>
    <source>
        <strain evidence="3">BSK12Z-4</strain>
    </source>
</reference>
<protein>
    <recommendedName>
        <fullName evidence="5">Integral membrane protein</fullName>
    </recommendedName>
</protein>
<feature type="transmembrane region" description="Helical" evidence="2">
    <location>
        <begin position="52"/>
        <end position="76"/>
    </location>
</feature>
<name>A0A9X2D4N3_9ACTN</name>
<comment type="caution">
    <text evidence="3">The sequence shown here is derived from an EMBL/GenBank/DDBJ whole genome shotgun (WGS) entry which is preliminary data.</text>
</comment>
<keyword evidence="2" id="KW-0472">Membrane</keyword>
<keyword evidence="4" id="KW-1185">Reference proteome</keyword>
<evidence type="ECO:0000313" key="4">
    <source>
        <dbReference type="Proteomes" id="UP001139485"/>
    </source>
</evidence>
<accession>A0A9X2D4N3</accession>
<feature type="transmembrane region" description="Helical" evidence="2">
    <location>
        <begin position="20"/>
        <end position="40"/>
    </location>
</feature>
<organism evidence="3 4">
    <name type="scientific">Nocardioides bruguierae</name>
    <dbReference type="NCBI Taxonomy" id="2945102"/>
    <lineage>
        <taxon>Bacteria</taxon>
        <taxon>Bacillati</taxon>
        <taxon>Actinomycetota</taxon>
        <taxon>Actinomycetes</taxon>
        <taxon>Propionibacteriales</taxon>
        <taxon>Nocardioidaceae</taxon>
        <taxon>Nocardioides</taxon>
    </lineage>
</organism>
<sequence>MNDRPTDLPVPAATRRGGWLLVAALAALAEGATLLVLGVLEARATAAERLELGVSTTIFFVGLGLVVVAAGVSLVVGRGWGRNPLVFVQALTLLMAWSLRSVEPVSAALVAAGGLGLAGLLHPSTRRYLDERGRARALARGEDPDAEAPEDAVDGEDAGGEPRRA</sequence>